<feature type="region of interest" description="Disordered" evidence="8">
    <location>
        <begin position="759"/>
        <end position="803"/>
    </location>
</feature>
<organism evidence="11 12">
    <name type="scientific">Puccinia graminis f. sp. tritici</name>
    <dbReference type="NCBI Taxonomy" id="56615"/>
    <lineage>
        <taxon>Eukaryota</taxon>
        <taxon>Fungi</taxon>
        <taxon>Dikarya</taxon>
        <taxon>Basidiomycota</taxon>
        <taxon>Pucciniomycotina</taxon>
        <taxon>Pucciniomycetes</taxon>
        <taxon>Pucciniales</taxon>
        <taxon>Pucciniaceae</taxon>
        <taxon>Puccinia</taxon>
    </lineage>
</organism>
<dbReference type="Gene3D" id="3.30.200.20">
    <property type="entry name" value="Phosphorylase Kinase, domain 1"/>
    <property type="match status" value="1"/>
</dbReference>
<dbReference type="PANTHER" id="PTHR24351">
    <property type="entry name" value="RIBOSOMAL PROTEIN S6 KINASE"/>
    <property type="match status" value="1"/>
</dbReference>
<evidence type="ECO:0000256" key="2">
    <source>
        <dbReference type="ARBA" id="ARBA00022553"/>
    </source>
</evidence>
<feature type="compositionally biased region" description="Basic and acidic residues" evidence="8">
    <location>
        <begin position="188"/>
        <end position="199"/>
    </location>
</feature>
<evidence type="ECO:0000256" key="3">
    <source>
        <dbReference type="ARBA" id="ARBA00022679"/>
    </source>
</evidence>
<dbReference type="Gene3D" id="1.10.510.10">
    <property type="entry name" value="Transferase(Phosphotransferase) domain 1"/>
    <property type="match status" value="1"/>
</dbReference>
<feature type="compositionally biased region" description="Polar residues" evidence="8">
    <location>
        <begin position="650"/>
        <end position="671"/>
    </location>
</feature>
<protein>
    <recommendedName>
        <fullName evidence="13">AGC/AKT protein kinase</fullName>
    </recommendedName>
</protein>
<feature type="compositionally biased region" description="Polar residues" evidence="8">
    <location>
        <begin position="231"/>
        <end position="248"/>
    </location>
</feature>
<dbReference type="PROSITE" id="PS00107">
    <property type="entry name" value="PROTEIN_KINASE_ATP"/>
    <property type="match status" value="1"/>
</dbReference>
<feature type="compositionally biased region" description="Acidic residues" evidence="8">
    <location>
        <begin position="779"/>
        <end position="792"/>
    </location>
</feature>
<name>A0A5B0SJG9_PUCGR</name>
<keyword evidence="3" id="KW-0808">Transferase</keyword>
<feature type="compositionally biased region" description="Low complexity" evidence="8">
    <location>
        <begin position="133"/>
        <end position="144"/>
    </location>
</feature>
<feature type="compositionally biased region" description="Polar residues" evidence="8">
    <location>
        <begin position="22"/>
        <end position="39"/>
    </location>
</feature>
<dbReference type="InterPro" id="IPR008271">
    <property type="entry name" value="Ser/Thr_kinase_AS"/>
</dbReference>
<dbReference type="Pfam" id="PF00069">
    <property type="entry name" value="Pkinase"/>
    <property type="match status" value="1"/>
</dbReference>
<dbReference type="FunFam" id="1.10.510.10:FF:000008">
    <property type="entry name" value="Non-specific serine/threonine protein kinase"/>
    <property type="match status" value="1"/>
</dbReference>
<accession>A0A5B0SJG9</accession>
<comment type="caution">
    <text evidence="11">The sequence shown here is derived from an EMBL/GenBank/DDBJ whole genome shotgun (WGS) entry which is preliminary data.</text>
</comment>
<dbReference type="InterPro" id="IPR011009">
    <property type="entry name" value="Kinase-like_dom_sf"/>
</dbReference>
<dbReference type="InterPro" id="IPR000719">
    <property type="entry name" value="Prot_kinase_dom"/>
</dbReference>
<evidence type="ECO:0000256" key="1">
    <source>
        <dbReference type="ARBA" id="ARBA00022527"/>
    </source>
</evidence>
<feature type="binding site" evidence="7">
    <location>
        <position position="331"/>
    </location>
    <ligand>
        <name>ATP</name>
        <dbReference type="ChEBI" id="CHEBI:30616"/>
    </ligand>
</feature>
<keyword evidence="6 7" id="KW-0067">ATP-binding</keyword>
<evidence type="ECO:0000256" key="5">
    <source>
        <dbReference type="ARBA" id="ARBA00022777"/>
    </source>
</evidence>
<dbReference type="SUPFAM" id="SSF56112">
    <property type="entry name" value="Protein kinase-like (PK-like)"/>
    <property type="match status" value="1"/>
</dbReference>
<feature type="compositionally biased region" description="Basic and acidic residues" evidence="8">
    <location>
        <begin position="705"/>
        <end position="714"/>
    </location>
</feature>
<feature type="region of interest" description="Disordered" evidence="8">
    <location>
        <begin position="188"/>
        <end position="248"/>
    </location>
</feature>
<evidence type="ECO:0000313" key="11">
    <source>
        <dbReference type="EMBL" id="KAA1138042.1"/>
    </source>
</evidence>
<dbReference type="PROSITE" id="PS50011">
    <property type="entry name" value="PROTEIN_KINASE_DOM"/>
    <property type="match status" value="1"/>
</dbReference>
<dbReference type="GO" id="GO:0004674">
    <property type="term" value="F:protein serine/threonine kinase activity"/>
    <property type="evidence" value="ECO:0007669"/>
    <property type="project" value="UniProtKB-KW"/>
</dbReference>
<evidence type="ECO:0000256" key="8">
    <source>
        <dbReference type="SAM" id="MobiDB-lite"/>
    </source>
</evidence>
<evidence type="ECO:0000256" key="7">
    <source>
        <dbReference type="PROSITE-ProRule" id="PRU10141"/>
    </source>
</evidence>
<evidence type="ECO:0000256" key="6">
    <source>
        <dbReference type="ARBA" id="ARBA00022840"/>
    </source>
</evidence>
<gene>
    <name evidence="11" type="ORF">PGTUg99_025552</name>
</gene>
<keyword evidence="4 7" id="KW-0547">Nucleotide-binding</keyword>
<dbReference type="SMART" id="SM00220">
    <property type="entry name" value="S_TKc"/>
    <property type="match status" value="1"/>
</dbReference>
<dbReference type="SMART" id="SM00133">
    <property type="entry name" value="S_TK_X"/>
    <property type="match status" value="1"/>
</dbReference>
<dbReference type="Proteomes" id="UP000325313">
    <property type="component" value="Unassembled WGS sequence"/>
</dbReference>
<feature type="compositionally biased region" description="Low complexity" evidence="8">
    <location>
        <begin position="675"/>
        <end position="700"/>
    </location>
</feature>
<keyword evidence="5" id="KW-0418">Kinase</keyword>
<keyword evidence="1" id="KW-0723">Serine/threonine-protein kinase</keyword>
<feature type="domain" description="Protein kinase" evidence="9">
    <location>
        <begin position="302"/>
        <end position="561"/>
    </location>
</feature>
<evidence type="ECO:0000256" key="4">
    <source>
        <dbReference type="ARBA" id="ARBA00022741"/>
    </source>
</evidence>
<feature type="domain" description="AGC-kinase C-terminal" evidence="10">
    <location>
        <begin position="562"/>
        <end position="731"/>
    </location>
</feature>
<evidence type="ECO:0000259" key="10">
    <source>
        <dbReference type="PROSITE" id="PS51285"/>
    </source>
</evidence>
<proteinExistence type="predicted"/>
<evidence type="ECO:0008006" key="13">
    <source>
        <dbReference type="Google" id="ProtNLM"/>
    </source>
</evidence>
<feature type="region of interest" description="Disordered" evidence="8">
    <location>
        <begin position="115"/>
        <end position="147"/>
    </location>
</feature>
<dbReference type="AlphaFoldDB" id="A0A5B0SJG9"/>
<feature type="compositionally biased region" description="Low complexity" evidence="8">
    <location>
        <begin position="1"/>
        <end position="12"/>
    </location>
</feature>
<feature type="compositionally biased region" description="Low complexity" evidence="8">
    <location>
        <begin position="204"/>
        <end position="223"/>
    </location>
</feature>
<dbReference type="InterPro" id="IPR000961">
    <property type="entry name" value="AGC-kinase_C"/>
</dbReference>
<dbReference type="InterPro" id="IPR017441">
    <property type="entry name" value="Protein_kinase_ATP_BS"/>
</dbReference>
<feature type="region of interest" description="Disordered" evidence="8">
    <location>
        <begin position="1"/>
        <end position="95"/>
    </location>
</feature>
<dbReference type="PROSITE" id="PS51285">
    <property type="entry name" value="AGC_KINASE_CTER"/>
    <property type="match status" value="1"/>
</dbReference>
<feature type="compositionally biased region" description="Low complexity" evidence="8">
    <location>
        <begin position="74"/>
        <end position="87"/>
    </location>
</feature>
<evidence type="ECO:0000259" key="9">
    <source>
        <dbReference type="PROSITE" id="PS50011"/>
    </source>
</evidence>
<sequence>MSPHSSTPSSSSLLNVWARGNPTDQLTPKASAQSGTSTEIDPFDNTKHQPLCNDDYQLKTPMPQSLSPKKNYFSSSTTTTTNTNTNTPQQQEPASMATNSLKAFVKTYTTNKNHNTKNSFNFTNQPITRSEKSSTATAASETTENPFTLPPIGLLKVKIVSARALRFAASNSRPYVYASFDNNEFASREPIGEEEKETRGVPTSTISRSQSQDSSKSPQLPSSSEDRRIPTPNNNEHQSQGNGLRCLSGQNPIWKQEVDLLTMRKGTKTGKPEEEGKSPGELRIQLRYHEHRTKKSLDVSDFEFLKMIGKGTFGRVFQVRKKDTRRIYAMKVLSKKEVIDKKEVQHTIGERNILQQSSDCPFLLGLKFSFQSPGELFLVMDYKSGGELFHHLQKEGRFTEERARFYTAEIVLALEHLHMYNIVYRDLKPENILLDATGHIVLCDFGLSKPNLNQDELTTTFCGTTEYLAPEVLLDDHGYSKLVDFWSLGVLLFEMCCGWSPFYAEDNQQMYKNICFGKIKFPRGVIGDEGKQFVKGLLNRNPKHRLGSQNDTEDLKKHEFFKSIDWHKLSLREVIPTFKPHIESDESVSNFDREFTTLDISEHLPSTIKERLAQDSNGAVGGVGKCFDENDRSDDWVKKASYVPSSVLPSATATHQVPSNSASTSTVSPGHSINPASSHLPPLPSSSSVSAPAPASAAPLTFDTKASDPNHDQDQFLGFSYHGESELFHLAHNNNNNHQPPHSSSYRSMNNIQQSLDHLDLSSSSGHADHDSLRSPSFSDDDDDEEEEDQDEPPVSAFDSGYS</sequence>
<evidence type="ECO:0000313" key="12">
    <source>
        <dbReference type="Proteomes" id="UP000325313"/>
    </source>
</evidence>
<dbReference type="EMBL" id="VDEP01000004">
    <property type="protein sequence ID" value="KAA1138042.1"/>
    <property type="molecule type" value="Genomic_DNA"/>
</dbReference>
<feature type="region of interest" description="Disordered" evidence="8">
    <location>
        <begin position="650"/>
        <end position="717"/>
    </location>
</feature>
<dbReference type="PROSITE" id="PS00108">
    <property type="entry name" value="PROTEIN_KINASE_ST"/>
    <property type="match status" value="1"/>
</dbReference>
<keyword evidence="2" id="KW-0597">Phosphoprotein</keyword>
<reference evidence="11 12" key="1">
    <citation type="submission" date="2019-05" db="EMBL/GenBank/DDBJ databases">
        <title>Emergence of the Ug99 lineage of the wheat stem rust pathogen through somatic hybridization.</title>
        <authorList>
            <person name="Li F."/>
            <person name="Upadhyaya N.M."/>
            <person name="Sperschneider J."/>
            <person name="Matny O."/>
            <person name="Nguyen-Phuc H."/>
            <person name="Mago R."/>
            <person name="Raley C."/>
            <person name="Miller M.E."/>
            <person name="Silverstein K.A.T."/>
            <person name="Henningsen E."/>
            <person name="Hirsch C.D."/>
            <person name="Visser B."/>
            <person name="Pretorius Z.A."/>
            <person name="Steffenson B.J."/>
            <person name="Schwessinger B."/>
            <person name="Dodds P.N."/>
            <person name="Figueroa M."/>
        </authorList>
    </citation>
    <scope>NUCLEOTIDE SEQUENCE [LARGE SCALE GENOMIC DNA]</scope>
    <source>
        <strain evidence="11 12">Ug99</strain>
    </source>
</reference>
<dbReference type="GO" id="GO:0005524">
    <property type="term" value="F:ATP binding"/>
    <property type="evidence" value="ECO:0007669"/>
    <property type="project" value="UniProtKB-UniRule"/>
</dbReference>
<feature type="compositionally biased region" description="Low complexity" evidence="8">
    <location>
        <begin position="115"/>
        <end position="124"/>
    </location>
</feature>